<keyword evidence="2" id="KW-1185">Reference proteome</keyword>
<evidence type="ECO:0000313" key="1">
    <source>
        <dbReference type="EMBL" id="OXA75923.1"/>
    </source>
</evidence>
<accession>A0ABX4BKX5</accession>
<sequence length="196" mass="23117">MCNATAENLKMRNIKSILTFILVLTFANIYANKDRIERPQSFKFIFENNEVINLKSTDLKLKKYCDEIVSRKRKIVEAQLRYKTGEIITAKYDGKNWSCLKISYKNKEINVPKNILKKITQIHFSTLNLIWSSDNEVAFNSSYFFMDFEVGTVKYFNELPKLQMFFENPMLFGDKKFSKCTIEKQVEKNATQSFDF</sequence>
<name>A0ABX4BKX5_FLAFR</name>
<gene>
    <name evidence="1" type="ORF">B0A65_20435</name>
</gene>
<evidence type="ECO:0000313" key="2">
    <source>
        <dbReference type="Proteomes" id="UP000198382"/>
    </source>
</evidence>
<protein>
    <recommendedName>
        <fullName evidence="3">GLPGLI family protein</fullName>
    </recommendedName>
</protein>
<reference evidence="1 2" key="1">
    <citation type="submission" date="2016-11" db="EMBL/GenBank/DDBJ databases">
        <title>Whole genomes of Flavobacteriaceae.</title>
        <authorList>
            <person name="Stine C."/>
            <person name="Li C."/>
            <person name="Tadesse D."/>
        </authorList>
    </citation>
    <scope>NUCLEOTIDE SEQUENCE [LARGE SCALE GENOMIC DNA]</scope>
    <source>
        <strain evidence="1 2">DSM 15937</strain>
    </source>
</reference>
<dbReference type="EMBL" id="MUGV01000040">
    <property type="protein sequence ID" value="OXA75923.1"/>
    <property type="molecule type" value="Genomic_DNA"/>
</dbReference>
<organism evidence="1 2">
    <name type="scientific">Flavobacterium frigidimaris</name>
    <dbReference type="NCBI Taxonomy" id="262320"/>
    <lineage>
        <taxon>Bacteria</taxon>
        <taxon>Pseudomonadati</taxon>
        <taxon>Bacteroidota</taxon>
        <taxon>Flavobacteriia</taxon>
        <taxon>Flavobacteriales</taxon>
        <taxon>Flavobacteriaceae</taxon>
        <taxon>Flavobacterium</taxon>
    </lineage>
</organism>
<evidence type="ECO:0008006" key="3">
    <source>
        <dbReference type="Google" id="ProtNLM"/>
    </source>
</evidence>
<proteinExistence type="predicted"/>
<comment type="caution">
    <text evidence="1">The sequence shown here is derived from an EMBL/GenBank/DDBJ whole genome shotgun (WGS) entry which is preliminary data.</text>
</comment>
<dbReference type="Proteomes" id="UP000198382">
    <property type="component" value="Unassembled WGS sequence"/>
</dbReference>